<evidence type="ECO:0000313" key="1">
    <source>
        <dbReference type="EMBL" id="CVK32422.1"/>
    </source>
</evidence>
<evidence type="ECO:0000313" key="2">
    <source>
        <dbReference type="Proteomes" id="UP000069850"/>
    </source>
</evidence>
<dbReference type="EMBL" id="LT158599">
    <property type="protein sequence ID" value="CVK32422.1"/>
    <property type="molecule type" value="Genomic_DNA"/>
</dbReference>
<dbReference type="Proteomes" id="UP000069850">
    <property type="component" value="Chromosome 1"/>
</dbReference>
<protein>
    <submittedName>
        <fullName evidence="1">Uncharacterized protein</fullName>
    </submittedName>
</protein>
<dbReference type="KEGG" id="mema:MMAB1_1209"/>
<dbReference type="AlphaFoldDB" id="A0A0X3BJV0"/>
<organism evidence="1 2">
    <name type="scientific">Methanoculleus bourgensis</name>
    <dbReference type="NCBI Taxonomy" id="83986"/>
    <lineage>
        <taxon>Archaea</taxon>
        <taxon>Methanobacteriati</taxon>
        <taxon>Methanobacteriota</taxon>
        <taxon>Stenosarchaea group</taxon>
        <taxon>Methanomicrobia</taxon>
        <taxon>Methanomicrobiales</taxon>
        <taxon>Methanomicrobiaceae</taxon>
        <taxon>Methanoculleus</taxon>
    </lineage>
</organism>
<gene>
    <name evidence="1" type="ORF">MMAB1_1209</name>
</gene>
<accession>A0A0X3BJV0</accession>
<name>A0A0X3BJV0_9EURY</name>
<proteinExistence type="predicted"/>
<reference evidence="1 2" key="1">
    <citation type="submission" date="2016-01" db="EMBL/GenBank/DDBJ databases">
        <authorList>
            <person name="Manzoor S."/>
        </authorList>
    </citation>
    <scope>NUCLEOTIDE SEQUENCE [LARGE SCALE GENOMIC DNA]</scope>
    <source>
        <strain evidence="1">Methanoculleus sp MAB1</strain>
    </source>
</reference>
<sequence>MTAVFSRVTAGAVNEKAFLKMTILKKPINMRVFISMIIHMYSRMKERRAHTRRLPVTTGVPVFSTLLSLKTGMSWIAIEIVKYHQIFAC</sequence>